<feature type="domain" description="AAA+ ATPase" evidence="13">
    <location>
        <begin position="2773"/>
        <end position="2936"/>
    </location>
</feature>
<dbReference type="PANTHER" id="PTHR45703:SF36">
    <property type="entry name" value="DYNEIN HEAVY CHAIN, CYTOPLASMIC"/>
    <property type="match status" value="1"/>
</dbReference>
<organism evidence="14 15">
    <name type="scientific">Lingula anatina</name>
    <name type="common">Brachiopod</name>
    <name type="synonym">Lingula unguis</name>
    <dbReference type="NCBI Taxonomy" id="7574"/>
    <lineage>
        <taxon>Eukaryota</taxon>
        <taxon>Metazoa</taxon>
        <taxon>Spiralia</taxon>
        <taxon>Lophotrochozoa</taxon>
        <taxon>Brachiopoda</taxon>
        <taxon>Linguliformea</taxon>
        <taxon>Lingulata</taxon>
        <taxon>Lingulida</taxon>
        <taxon>Linguloidea</taxon>
        <taxon>Lingulidae</taxon>
        <taxon>Lingula</taxon>
    </lineage>
</organism>
<keyword evidence="6" id="KW-0547">Nucleotide-binding</keyword>
<feature type="compositionally biased region" description="Basic residues" evidence="12">
    <location>
        <begin position="3013"/>
        <end position="3025"/>
    </location>
</feature>
<keyword evidence="10" id="KW-0505">Motor protein</keyword>
<dbReference type="FunFam" id="1.10.287.2620:FF:000001">
    <property type="entry name" value="Cytoplasmic dynein heavy chain 1"/>
    <property type="match status" value="1"/>
</dbReference>
<feature type="region of interest" description="Disordered" evidence="12">
    <location>
        <begin position="645"/>
        <end position="678"/>
    </location>
</feature>
<dbReference type="InterPro" id="IPR042228">
    <property type="entry name" value="Dynein_linker_3"/>
</dbReference>
<keyword evidence="14" id="KW-1185">Reference proteome</keyword>
<gene>
    <name evidence="15" type="primary">LOC106179703</name>
</gene>
<dbReference type="OrthoDB" id="5986589at2759"/>
<dbReference type="RefSeq" id="XP_013418883.1">
    <property type="nucleotide sequence ID" value="XM_013563429.1"/>
</dbReference>
<sequence length="3672" mass="416699">MSTKVETSVDPNGNATSSAKLPVINGGRSLVSPTQAIKMPIKEQARQWLKDVRERVEASEDPNPDDLVTLRKELIALFITALQQDSRSSWDFLTEVVQQLTPCASHLSGSPELIHYLERAVQHMDTHKERLFDIHTVDALNKVFPEDMMRIQKPVRTYCGPISPSPTTSPRESPTRTGPTKSPRMLLPNGKDPYTLERPGDEKKYLPKPLTFGDLSKSLPTVAADLASREAIWQHSAGFTSQAMNVELLSEEELKGSGVSSRGSSRPPSEVADLQKLGEEIKITVETEKGQPPPPMTGREAVEYFGKLYHVGKIKHMYFNIAPHRHFRPYDLVAVPQNKANPEHYVFSTFGVLHVYPDQPSENMTLGEWHREAVLYAAVRSIPFFKYFLVRKALRCWHATKKQTDFAEVRDVIKNTLLPNVPCFGAALLQIAKLLHELLTVQFLPDEQDKRYLLPEFENIVNYKNIQAERFLERFFRYGKLIVDTVKEDCFKRLRYCEEQVKHKTVFTKDSLHLQKQKKEQREANLRKAKEETGCLGNFVRLVDQVMLAYLVDLAKRNVSVFVYNVMGAGRDAPREGLFLAHLGFNNKDVLGISPSKEKFLRGMTRVLQEIPGILVMKALPMDENPTITDGESMMDDSATARTRMSQVTATSEKRLRTQDGRTPELNRGKTPTKEEDNLGVATPDLVIKADFPSAEGLVVEGEGFMGQYHPLSKGNLEEKLKNDEEYNRAIKTHTDFLIAGLTEIDDYCKENSWLNEIHQFCKGWNDTSLQEWKGAPAFNIEQRLTEIRSWTERIKMSDRAFTTENGIFHVDCSALQKDLVPKLNSIYKELVTFVAEEASNRGKQFCNEMKVVLQNMRDKKVSMDAFAVYAKQITQYKKNSQQFQQRVEYIKSLFEMQEIKMVRMNYRQLNPEEEKIEENVWAAWEAFLFNMQEATEFVNMQTPLMTQNLEETFQASKHTLLETEGLLRQLEKEAYHLVEVGTTGKFLSPEENPSAMLSEMRQLRGKFYTVEHKLKECCKWKEMITGNPYNLDFLHKLAIKMDIRQELWKYVELSNHSIIDWKQQLFRKMNVQKAFDKVQEWQGIAFQMKSHLPLGDKVLANWFKVLQDFKQDLPLLHKLASDALKPRHWKEIFVGIGEEYEPGWNVTVAELLDLNLGEHSLLINTIYTGAKSEFALEQKLVKLRKLWQEKNLKLAKHIPDSVYDKDTAGVAPSAHPGGRKVKGMAKFRHEKALANMPKGLNISGDDMFVLIDVEELKYLIDDSQVTLTSMLVSPYLADLRPETEYWSSSLQQAEEILDLWVTCQKKWLYLLKVFEDPDIYRKLGSQSLKFESINAKYKEFIKSVVNDPKVTSIFSKQRGEPGYRRLQGEAIRELLQSLLEGMEQIQKHLENLLEHARSEFPRLYFLSNQEVVDLMGISRNPPALLPCAKKCFAGIKSLTFALPSQMTTMSTALDFVLNAHKLQVTSLTGDMEEAVPLLYKLEANNLATRWLSGLEEGMKSTMATMLQACVQARWEEGSKQSVLLLEELSRYEVSTAHPTQEQTQLSQQIRHSFKHWLLRFPSQCVLVAEAIMWQKAMTKALEHGDKDQLTEIRNQQNSKITQYVNFLRESSVKGGGSSVRKRLQRLLGCLVQQTTQHRDYVEVLLKLGSPTLDSYDWQKIMKFHMDFRSVLRAKTDIKEQPKPEVSSSTPRERRLSHGSSRDSLLSKSDASPKERRASLARLKEKKSEDSMARVKTSVSTGFQFTPCTIQQLGATFLYDHEYLGPSERLVFTPLTERAYLTLTLALRTFHCGTLVGPAATGKSETIKDLAKTLGRHCVTVNCNSELTLPLLNQYLSGMVQSGSWTVFDDTDRLTKGLMSVFAQQIEYLKTALHCLGTSSHNQYGIRGQPRYDKFGVKIFYDKNSRGTRRKYRLYLQKTFVNKEEGSSSVTHGGRVVRRNSLTTLHSLPSADTKEDLERQNTVPHGYNEVAYVFRVPVGLMDEGLSTYFGEAWVPRRERRHSIEKEIEIKESELYKSNKPPSLFVEHATYRPYKPKPDYKVLLHEPVHRPVFLGNVLFNGKLLKANANYGCFMTVNSEGKGFAEIPDNLRLQMRPCALIHPDTHQILEMMLYCNGCSDHKILAKKLGVLFELLKTQLPRKEQYNFSLRTMKTVVTVAHSRLSSNRNLFEDVSANDSETSPSILEDSSTRQEFAIVYAINTTLIPKMADQDDIALLKSLTRDVFPQSVRPKSGVLGYDPDLVSAVQEQMALDNLQATQAHVNKILQLNTAMNHGKGVILIGPAGSGKTTAYQTLARAMNSLHSRPPEPDKDDNKDEIKDKGIAFHSQQKLKFTELKTAREKKHWVTPKLLTENTEKRESNALSRFRKVSKSTSSVAEKLSTLLKDVNKAKRIQYPKIEINTFNPNAFSTEELFGSFQSGLWKDGLLSSILRDCHTQHESARSFSSTFDEKKHKGLVSTPSPVNKWVVLDGCVNPLWTEHMNTMLDSDRLLSLASGEKVALQDTTHLIFEMSHLANASPATISRCELVHCSNETVTWKSIVESWSKAAKQKWIISTNGLKILDDLFSSTIPQTIRYLENDCTYSLTNDMHRSSAIYTQSVPGLQEVMSLLRILSALCDRHFLRADFESAAEGQQKPDDAPPASPAKLTPDYRADSNMRSSRLTGSSRYEDRIPNYTNVVKSMYAFAFIWGFGGQLQERHISKFNKFCRETLYRATYPISLPLSGTVFDYCVEVHHGMMIKWSDRPMEKMRNLPAHYVITPEVERYHYLVDLLLSSHYPVLLVGVPGVGKTALIQNIIQQKHPFSRLPISQGVVPQQLHNSVANYMLEINKRDVLSTHPSTAPLPKPHHLFFIDDLNMAKSDCVTGTQPSLEVLREVMTQRSLYDRHRHVKLDLEGTDFVAACRSPGVAGSGAGESCHILSSRLTRLFTVMTFFMPTAEGMHSLFGKTIQSWLEEFPTYSVEHHHEFAYAMTQGLLEMYNVVKERLRPTPANAHYIFTLRDIARVMEGILMMSPRARPKLKPKPRRKKDKPELGRNKMTISLPALNKPVDRSKLRSQNWAPTAGKDVVGGAPPMMRVIARLWCHEVARTFGDRITAEEDCMWFKRTMEDIVAKYFCTGKAEFREKMSSIKEESGSQGSTVESFLSKFTRSSPVRRITPPPFYKSDSLTPDNELPSTASTVTITEVTTEVTTPFSDYATTMEFVTPLSQGEFTEAATTDVVTPFSTEYDIQSQYQSEFNAPIRAPPPSEDPGSRMSTGSTETETTEESSTEETASSEEDSETETTTSGMQSKMTTTGDESTAMTDYTRTPSGSTGLQLGHLESRTTLYSSIGLLSDSLEDSAANPSQASNLKAPPTPSLKKGGAKKEVKRGVTFKTGLIADRETEAYEGPLLSMEQIKLPNEDLTDIMFTKFIMASYTEAMGLTPDKGYVECSEDILDEALQTCLALYNAGTSQRLDLVFFKEAIQHMARLSRVLAMTNGHSLQLGMSYCTGRATVTRLAAHIAHCKLFEPKPQGDLARNREVLREHMRRCSQTAAIVGKPVVLMIHEELGEECLLDVCSYMVEGTCPGLYTTEELQQIATQMTPGQVQIRKVDKVEQTFNDKFIRRVKQNLHVVIILNYSGSTVYTKHSPMHNLLRKCPSLIHHVISVDLYKPWNHEAYVKVAETWLRDESSRVS</sequence>
<feature type="compositionally biased region" description="Polar residues" evidence="12">
    <location>
        <begin position="1698"/>
        <end position="1710"/>
    </location>
</feature>
<dbReference type="Gene3D" id="3.20.180.20">
    <property type="entry name" value="Dynein heavy chain, N-terminal domain 2"/>
    <property type="match status" value="1"/>
</dbReference>
<dbReference type="InterPro" id="IPR026983">
    <property type="entry name" value="DHC"/>
</dbReference>
<dbReference type="GO" id="GO:0045505">
    <property type="term" value="F:dynein intermediate chain binding"/>
    <property type="evidence" value="ECO:0007669"/>
    <property type="project" value="InterPro"/>
</dbReference>
<dbReference type="Pfam" id="PF12780">
    <property type="entry name" value="AAA_8"/>
    <property type="match status" value="1"/>
</dbReference>
<dbReference type="Pfam" id="PF08393">
    <property type="entry name" value="DHC_N2"/>
    <property type="match status" value="1"/>
</dbReference>
<dbReference type="Gene3D" id="1.10.472.130">
    <property type="match status" value="1"/>
</dbReference>
<dbReference type="GeneID" id="106179703"/>
<feature type="compositionally biased region" description="Polar residues" evidence="12">
    <location>
        <begin position="3284"/>
        <end position="3312"/>
    </location>
</feature>
<evidence type="ECO:0000256" key="10">
    <source>
        <dbReference type="ARBA" id="ARBA00023175"/>
    </source>
</evidence>
<dbReference type="InterPro" id="IPR013602">
    <property type="entry name" value="Dynein_heavy_linker"/>
</dbReference>
<feature type="compositionally biased region" description="Basic and acidic residues" evidence="12">
    <location>
        <begin position="1711"/>
        <end position="1729"/>
    </location>
</feature>
<dbReference type="Pfam" id="PF12774">
    <property type="entry name" value="AAA_6"/>
    <property type="match status" value="2"/>
</dbReference>
<feature type="region of interest" description="Disordered" evidence="12">
    <location>
        <begin position="3236"/>
        <end position="3316"/>
    </location>
</feature>
<dbReference type="InParanoid" id="A0A1S3K8D0"/>
<evidence type="ECO:0000256" key="3">
    <source>
        <dbReference type="ARBA" id="ARBA00022490"/>
    </source>
</evidence>
<feature type="region of interest" description="Disordered" evidence="12">
    <location>
        <begin position="156"/>
        <end position="207"/>
    </location>
</feature>
<dbReference type="Pfam" id="PF12775">
    <property type="entry name" value="AAA_7"/>
    <property type="match status" value="1"/>
</dbReference>
<feature type="compositionally biased region" description="Acidic residues" evidence="12">
    <location>
        <begin position="3259"/>
        <end position="3278"/>
    </location>
</feature>
<dbReference type="STRING" id="7574.A0A1S3K8D0"/>
<keyword evidence="4" id="KW-0493">Microtubule</keyword>
<evidence type="ECO:0000256" key="1">
    <source>
        <dbReference type="ARBA" id="ARBA00004245"/>
    </source>
</evidence>
<evidence type="ECO:0000256" key="4">
    <source>
        <dbReference type="ARBA" id="ARBA00022701"/>
    </source>
</evidence>
<dbReference type="InterPro" id="IPR035699">
    <property type="entry name" value="AAA_6"/>
</dbReference>
<keyword evidence="9" id="KW-0175">Coiled coil</keyword>
<feature type="region of interest" description="Disordered" evidence="12">
    <location>
        <begin position="1"/>
        <end position="26"/>
    </location>
</feature>
<dbReference type="InterPro" id="IPR003593">
    <property type="entry name" value="AAA+_ATPase"/>
</dbReference>
<comment type="similarity">
    <text evidence="2">Belongs to the dynein heavy chain family.</text>
</comment>
<evidence type="ECO:0000256" key="11">
    <source>
        <dbReference type="ARBA" id="ARBA00023212"/>
    </source>
</evidence>
<dbReference type="Gene3D" id="1.20.920.30">
    <property type="match status" value="1"/>
</dbReference>
<dbReference type="Pfam" id="PF17852">
    <property type="entry name" value="Dynein_AAA_lid"/>
    <property type="match status" value="1"/>
</dbReference>
<dbReference type="GO" id="GO:0007018">
    <property type="term" value="P:microtubule-based movement"/>
    <property type="evidence" value="ECO:0007669"/>
    <property type="project" value="InterPro"/>
</dbReference>
<feature type="region of interest" description="Disordered" evidence="12">
    <location>
        <begin position="1675"/>
        <end position="1729"/>
    </location>
</feature>
<feature type="compositionally biased region" description="Low complexity" evidence="12">
    <location>
        <begin position="165"/>
        <end position="180"/>
    </location>
</feature>
<dbReference type="Gene3D" id="3.40.50.300">
    <property type="entry name" value="P-loop containing nucleotide triphosphate hydrolases"/>
    <property type="match status" value="4"/>
</dbReference>
<feature type="compositionally biased region" description="Basic and acidic residues" evidence="12">
    <location>
        <begin position="194"/>
        <end position="205"/>
    </location>
</feature>
<evidence type="ECO:0000256" key="9">
    <source>
        <dbReference type="ARBA" id="ARBA00023054"/>
    </source>
</evidence>
<dbReference type="SUPFAM" id="SSF52540">
    <property type="entry name" value="P-loop containing nucleoside triphosphate hydrolases"/>
    <property type="match status" value="4"/>
</dbReference>
<dbReference type="InterPro" id="IPR027417">
    <property type="entry name" value="P-loop_NTPase"/>
</dbReference>
<proteinExistence type="inferred from homology"/>
<dbReference type="GO" id="GO:0005874">
    <property type="term" value="C:microtubule"/>
    <property type="evidence" value="ECO:0007669"/>
    <property type="project" value="UniProtKB-KW"/>
</dbReference>
<feature type="compositionally biased region" description="Low complexity" evidence="12">
    <location>
        <begin position="256"/>
        <end position="269"/>
    </location>
</feature>
<feature type="region of interest" description="Disordered" evidence="12">
    <location>
        <begin position="3336"/>
        <end position="3362"/>
    </location>
</feature>
<evidence type="ECO:0000256" key="2">
    <source>
        <dbReference type="ARBA" id="ARBA00008887"/>
    </source>
</evidence>
<keyword evidence="5" id="KW-0677">Repeat</keyword>
<evidence type="ECO:0000313" key="15">
    <source>
        <dbReference type="RefSeq" id="XP_013418883.1"/>
    </source>
</evidence>
<name>A0A1S3K8D0_LINAN</name>
<dbReference type="GO" id="GO:0030286">
    <property type="term" value="C:dynein complex"/>
    <property type="evidence" value="ECO:0007669"/>
    <property type="project" value="UniProtKB-KW"/>
</dbReference>
<evidence type="ECO:0000256" key="8">
    <source>
        <dbReference type="ARBA" id="ARBA00023017"/>
    </source>
</evidence>
<keyword evidence="7" id="KW-0067">ATP-binding</keyword>
<feature type="region of interest" description="Disordered" evidence="12">
    <location>
        <begin position="256"/>
        <end position="276"/>
    </location>
</feature>
<dbReference type="Gene3D" id="1.10.8.710">
    <property type="match status" value="1"/>
</dbReference>
<dbReference type="GO" id="GO:0005524">
    <property type="term" value="F:ATP binding"/>
    <property type="evidence" value="ECO:0007669"/>
    <property type="project" value="UniProtKB-KW"/>
</dbReference>
<evidence type="ECO:0000256" key="6">
    <source>
        <dbReference type="ARBA" id="ARBA00022741"/>
    </source>
</evidence>
<protein>
    <submittedName>
        <fullName evidence="15">Dynein heavy chain domain-containing protein 1-like</fullName>
    </submittedName>
</protein>
<dbReference type="Proteomes" id="UP000085678">
    <property type="component" value="Unplaced"/>
</dbReference>
<evidence type="ECO:0000256" key="7">
    <source>
        <dbReference type="ARBA" id="ARBA00022840"/>
    </source>
</evidence>
<dbReference type="FunFam" id="1.20.140.100:FF:000008">
    <property type="entry name" value="Dynein heavy chain domain 1"/>
    <property type="match status" value="1"/>
</dbReference>
<evidence type="ECO:0000313" key="14">
    <source>
        <dbReference type="Proteomes" id="UP000085678"/>
    </source>
</evidence>
<dbReference type="InterPro" id="IPR041466">
    <property type="entry name" value="Dynein_AAA5_ext"/>
</dbReference>
<dbReference type="GO" id="GO:0051959">
    <property type="term" value="F:dynein light intermediate chain binding"/>
    <property type="evidence" value="ECO:0007669"/>
    <property type="project" value="InterPro"/>
</dbReference>
<dbReference type="Gene3D" id="1.20.58.1120">
    <property type="match status" value="1"/>
</dbReference>
<evidence type="ECO:0000256" key="5">
    <source>
        <dbReference type="ARBA" id="ARBA00022737"/>
    </source>
</evidence>
<keyword evidence="11" id="KW-0206">Cytoskeleton</keyword>
<feature type="compositionally biased region" description="Polar residues" evidence="12">
    <location>
        <begin position="1"/>
        <end position="19"/>
    </location>
</feature>
<dbReference type="SMART" id="SM00382">
    <property type="entry name" value="AAA"/>
    <property type="match status" value="3"/>
</dbReference>
<feature type="compositionally biased region" description="Basic and acidic residues" evidence="12">
    <location>
        <begin position="652"/>
        <end position="677"/>
    </location>
</feature>
<reference evidence="15" key="1">
    <citation type="submission" date="2025-08" db="UniProtKB">
        <authorList>
            <consortium name="RefSeq"/>
        </authorList>
    </citation>
    <scope>IDENTIFICATION</scope>
    <source>
        <tissue evidence="15">Gonads</tissue>
    </source>
</reference>
<evidence type="ECO:0000256" key="12">
    <source>
        <dbReference type="SAM" id="MobiDB-lite"/>
    </source>
</evidence>
<feature type="domain" description="AAA+ ATPase" evidence="13">
    <location>
        <begin position="2272"/>
        <end position="2579"/>
    </location>
</feature>
<comment type="subcellular location">
    <subcellularLocation>
        <location evidence="1">Cytoplasm</location>
        <location evidence="1">Cytoskeleton</location>
    </subcellularLocation>
</comment>
<feature type="domain" description="AAA+ ATPase" evidence="13">
    <location>
        <begin position="1789"/>
        <end position="2104"/>
    </location>
</feature>
<dbReference type="PANTHER" id="PTHR45703">
    <property type="entry name" value="DYNEIN HEAVY CHAIN"/>
    <property type="match status" value="1"/>
</dbReference>
<evidence type="ECO:0000259" key="13">
    <source>
        <dbReference type="SMART" id="SM00382"/>
    </source>
</evidence>
<feature type="region of interest" description="Disordered" evidence="12">
    <location>
        <begin position="2626"/>
        <end position="2660"/>
    </location>
</feature>
<accession>A0A1S3K8D0</accession>
<dbReference type="KEGG" id="lak:106179703"/>
<keyword evidence="3" id="KW-0963">Cytoplasm</keyword>
<keyword evidence="8" id="KW-0243">Dynein</keyword>
<dbReference type="InterPro" id="IPR042222">
    <property type="entry name" value="Dynein_2_N"/>
</dbReference>
<dbReference type="Gene3D" id="1.20.140.100">
    <property type="entry name" value="Dynein heavy chain, N-terminal domain 2"/>
    <property type="match status" value="1"/>
</dbReference>
<dbReference type="Gene3D" id="1.10.287.2620">
    <property type="match status" value="1"/>
</dbReference>
<dbReference type="InterPro" id="IPR024317">
    <property type="entry name" value="Dynein_heavy_chain_D4_dom"/>
</dbReference>
<feature type="region of interest" description="Disordered" evidence="12">
    <location>
        <begin position="3013"/>
        <end position="3038"/>
    </location>
</feature>
<dbReference type="InterPro" id="IPR043157">
    <property type="entry name" value="Dynein_AAA1S"/>
</dbReference>